<organism evidence="2 3">
    <name type="scientific">Golovinomyces cichoracearum</name>
    <dbReference type="NCBI Taxonomy" id="62708"/>
    <lineage>
        <taxon>Eukaryota</taxon>
        <taxon>Fungi</taxon>
        <taxon>Dikarya</taxon>
        <taxon>Ascomycota</taxon>
        <taxon>Pezizomycotina</taxon>
        <taxon>Leotiomycetes</taxon>
        <taxon>Erysiphales</taxon>
        <taxon>Erysiphaceae</taxon>
        <taxon>Golovinomyces</taxon>
    </lineage>
</organism>
<comment type="caution">
    <text evidence="2">The sequence shown here is derived from an EMBL/GenBank/DDBJ whole genome shotgun (WGS) entry which is preliminary data.</text>
</comment>
<dbReference type="EMBL" id="MCBS01022644">
    <property type="protein sequence ID" value="RKF76558.1"/>
    <property type="molecule type" value="Genomic_DNA"/>
</dbReference>
<feature type="compositionally biased region" description="Basic and acidic residues" evidence="1">
    <location>
        <begin position="235"/>
        <end position="252"/>
    </location>
</feature>
<feature type="non-terminal residue" evidence="2">
    <location>
        <position position="1"/>
    </location>
</feature>
<sequence>SAQQPLEILDQKAKELVQKHRLSKLEELFSSHYGCSAVSVLADVDAGSSVYSLGPQSSQRTNYVVPFKRTIPLDQQFAAPLNNKKDRQTRGIDKKPLDPNMPTASSSLHPIINESKPHNSAANSLLCINCGDLVFRPISSHSVQSNFYQILFEDEISYIKENDPIPAELQIPFKASCRNFDLHLSDRQDELTSNDNDKITPIEKSMPETFSTSNLIKYQKPIINLPSLLADSAENSRKRGRIDDIPNDKHDFQSTSRRSGKEK</sequence>
<name>A0A420IPS5_9PEZI</name>
<feature type="region of interest" description="Disordered" evidence="1">
    <location>
        <begin position="235"/>
        <end position="263"/>
    </location>
</feature>
<reference evidence="2 3" key="1">
    <citation type="journal article" date="2018" name="BMC Genomics">
        <title>Comparative genome analyses reveal sequence features reflecting distinct modes of host-adaptation between dicot and monocot powdery mildew.</title>
        <authorList>
            <person name="Wu Y."/>
            <person name="Ma X."/>
            <person name="Pan Z."/>
            <person name="Kale S.D."/>
            <person name="Song Y."/>
            <person name="King H."/>
            <person name="Zhang Q."/>
            <person name="Presley C."/>
            <person name="Deng X."/>
            <person name="Wei C.I."/>
            <person name="Xiao S."/>
        </authorList>
    </citation>
    <scope>NUCLEOTIDE SEQUENCE [LARGE SCALE GENOMIC DNA]</scope>
    <source>
        <strain evidence="2">UMSG1</strain>
    </source>
</reference>
<evidence type="ECO:0000313" key="3">
    <source>
        <dbReference type="Proteomes" id="UP000285326"/>
    </source>
</evidence>
<dbReference type="AlphaFoldDB" id="A0A420IPS5"/>
<dbReference type="Proteomes" id="UP000285326">
    <property type="component" value="Unassembled WGS sequence"/>
</dbReference>
<protein>
    <submittedName>
        <fullName evidence="2">Uncharacterized protein</fullName>
    </submittedName>
</protein>
<proteinExistence type="predicted"/>
<evidence type="ECO:0000256" key="1">
    <source>
        <dbReference type="SAM" id="MobiDB-lite"/>
    </source>
</evidence>
<accession>A0A420IPS5</accession>
<evidence type="ECO:0000313" key="2">
    <source>
        <dbReference type="EMBL" id="RKF76558.1"/>
    </source>
</evidence>
<gene>
    <name evidence="2" type="ORF">GcM1_226055</name>
</gene>